<feature type="domain" description="Orn/Lys/Arg decarboxylase C-terminal" evidence="1">
    <location>
        <begin position="47"/>
        <end position="176"/>
    </location>
</feature>
<dbReference type="Gene3D" id="3.90.100.10">
    <property type="entry name" value="Orn/Lys/Arg decarboxylase, C-terminal domain"/>
    <property type="match status" value="1"/>
</dbReference>
<evidence type="ECO:0000313" key="3">
    <source>
        <dbReference type="Proteomes" id="UP000255106"/>
    </source>
</evidence>
<reference evidence="2 3" key="1">
    <citation type="submission" date="2018-06" db="EMBL/GenBank/DDBJ databases">
        <authorList>
            <consortium name="Pathogen Informatics"/>
            <person name="Doyle S."/>
        </authorList>
    </citation>
    <scope>NUCLEOTIDE SEQUENCE [LARGE SCALE GENOMIC DNA]</scope>
    <source>
        <strain evidence="2 3">NCTC10005</strain>
    </source>
</reference>
<protein>
    <submittedName>
        <fullName evidence="2">Ornithine decarboxylase</fullName>
        <ecNumber evidence="2">4.1.1.17</ecNumber>
    </submittedName>
</protein>
<dbReference type="AlphaFoldDB" id="A0A377LV35"/>
<dbReference type="PANTHER" id="PTHR45229:SF4">
    <property type="entry name" value="CONSTITUTIVE ORNITHINE DECARBOXYLASE"/>
    <property type="match status" value="1"/>
</dbReference>
<dbReference type="EMBL" id="UGJB01000004">
    <property type="protein sequence ID" value="STQ09341.1"/>
    <property type="molecule type" value="Genomic_DNA"/>
</dbReference>
<proteinExistence type="predicted"/>
<dbReference type="InterPro" id="IPR008286">
    <property type="entry name" value="Prn/Lys/Arg_de-COase_C"/>
</dbReference>
<dbReference type="GO" id="GO:0030170">
    <property type="term" value="F:pyridoxal phosphate binding"/>
    <property type="evidence" value="ECO:0007669"/>
    <property type="project" value="TreeGrafter"/>
</dbReference>
<dbReference type="InterPro" id="IPR015422">
    <property type="entry name" value="PyrdxlP-dep_Trfase_small"/>
</dbReference>
<gene>
    <name evidence="2" type="primary">speC_2</name>
    <name evidence="2" type="ORF">NCTC10005_02047</name>
</gene>
<dbReference type="EC" id="4.1.1.17" evidence="2"/>
<dbReference type="GO" id="GO:0005829">
    <property type="term" value="C:cytosol"/>
    <property type="evidence" value="ECO:0007669"/>
    <property type="project" value="TreeGrafter"/>
</dbReference>
<evidence type="ECO:0000259" key="1">
    <source>
        <dbReference type="Pfam" id="PF03711"/>
    </source>
</evidence>
<dbReference type="InterPro" id="IPR011193">
    <property type="entry name" value="Orn/lys/arg_de-COase"/>
</dbReference>
<dbReference type="Gene3D" id="3.90.1150.10">
    <property type="entry name" value="Aspartate Aminotransferase, domain 1"/>
    <property type="match status" value="1"/>
</dbReference>
<dbReference type="FunFam" id="3.90.100.10:FF:000001">
    <property type="entry name" value="Lysine decarboxylase, inducible"/>
    <property type="match status" value="1"/>
</dbReference>
<dbReference type="GO" id="GO:0004586">
    <property type="term" value="F:ornithine decarboxylase activity"/>
    <property type="evidence" value="ECO:0007669"/>
    <property type="project" value="UniProtKB-EC"/>
</dbReference>
<dbReference type="SUPFAM" id="SSF55904">
    <property type="entry name" value="Ornithine decarboxylase C-terminal domain"/>
    <property type="match status" value="1"/>
</dbReference>
<organism evidence="2 3">
    <name type="scientific">Enterobacter cloacae</name>
    <dbReference type="NCBI Taxonomy" id="550"/>
    <lineage>
        <taxon>Bacteria</taxon>
        <taxon>Pseudomonadati</taxon>
        <taxon>Pseudomonadota</taxon>
        <taxon>Gammaproteobacteria</taxon>
        <taxon>Enterobacterales</taxon>
        <taxon>Enterobacteriaceae</taxon>
        <taxon>Enterobacter</taxon>
        <taxon>Enterobacter cloacae complex</taxon>
    </lineage>
</organism>
<dbReference type="Proteomes" id="UP000255106">
    <property type="component" value="Unassembled WGS sequence"/>
</dbReference>
<keyword evidence="2" id="KW-0456">Lyase</keyword>
<dbReference type="InterPro" id="IPR036633">
    <property type="entry name" value="Prn/Lys/Arg_de-COase_C_sf"/>
</dbReference>
<dbReference type="Pfam" id="PF03711">
    <property type="entry name" value="OKR_DC_1_C"/>
    <property type="match status" value="1"/>
</dbReference>
<accession>A0A377LV35</accession>
<dbReference type="PANTHER" id="PTHR45229">
    <property type="entry name" value="CONSTITUTIVE ORNITHINE DECARBOXYLASE"/>
    <property type="match status" value="1"/>
</dbReference>
<name>A0A377LV35_ENTCL</name>
<sequence>MPEKCDLNSILFLLTPAESSEKLAQLVAMLGQFEQHIEDDTPLADVLPTIYQKYPVRYRDYTLRQLCQEMHDLYVSFDVKDLQKAMFRKESLPAVVMNPQDANQAYIRGNVELVRIRDAQGRIAAEGALPYPPGVLCVVPGEVWGGAVQRYFLALEEGINLLPGFSPELQGVYSEKDADGIKRLYGYVLK</sequence>
<dbReference type="GO" id="GO:0006520">
    <property type="term" value="P:amino acid metabolic process"/>
    <property type="evidence" value="ECO:0007669"/>
    <property type="project" value="InterPro"/>
</dbReference>
<evidence type="ECO:0000313" key="2">
    <source>
        <dbReference type="EMBL" id="STQ09341.1"/>
    </source>
</evidence>